<proteinExistence type="predicted"/>
<reference evidence="3" key="2">
    <citation type="journal article" date="2023" name="BMC Genomics">
        <title>Pest status, molecular evolution, and epigenetic factors derived from the genome assembly of Frankliniella fusca, a thysanopteran phytovirus vector.</title>
        <authorList>
            <person name="Catto M.A."/>
            <person name="Labadie P.E."/>
            <person name="Jacobson A.L."/>
            <person name="Kennedy G.G."/>
            <person name="Srinivasan R."/>
            <person name="Hunt B.G."/>
        </authorList>
    </citation>
    <scope>NUCLEOTIDE SEQUENCE</scope>
    <source>
        <strain evidence="3">PL_HMW_Pooled</strain>
    </source>
</reference>
<dbReference type="Proteomes" id="UP001219518">
    <property type="component" value="Unassembled WGS sequence"/>
</dbReference>
<dbReference type="PROSITE" id="PS50235">
    <property type="entry name" value="USP_3"/>
    <property type="match status" value="1"/>
</dbReference>
<sequence length="756" mass="86769">LDLKQGQKDRNTVQADLQVNLIKHSINAPQKASEHYRLVGIVHHKGEYLSQGHYTATVANEDGYFLLDDDRKVEEVPVQCVQDSQDICFALYEEGVVRHDNKEQNVSDDEFCIGGSGTDSSSEADISFSMKKRNVEPNSTRSGYVKGVEDGAESEEDVTSDEDFKSKNNKGRVKTKQIIKSRADRNRQKYATTDYEDRIFGTYMIKASDFEKLFDYETNTFKNRGLKNAFGLHVKQQISRMTTCQLNLSGGIVLKNTKQGRKIHGYLECMKGICSMKYAWSTILEKGVDICAAVKGTGKQSHEQVLRKTSQLRGVEREIVGEQLRPTSVYAYKHEVIRYIDDELIKENNYQNLKSYAVFRQLKSQILARSDLDKDDVYDCIQKRRGQRMVHDERGYFEYIREVCDPLRVEMYSKAAIGLITKHFSSKKSITCHLDATGRLVHPNKHSPSTIYLYSCIVTINSIFLPLFEMISCRHDQNSIGNVLGSFKYFCMNDLGLSWPVVGRIVLDCSYAMIHAVMLRWNSTSLDRYLTVSYKYCTRQITDTHLAGLVLVRLCKNHWIKSVCNALGAHNISGKVKTVIVECVCKLMSCRDFDEFKIKFKNFITIILSRRKSQAVRMAFAYLDMIEADVVKSRRHDIEVDNISENLEEHSFLPKQNLDGTPFHVYCRRVVSEFERERDKDHSNTTIPEEERNPFFCEAYLEKIFFGNFHAAIVPLWTSVLDNIKIPAGKASDATNAHVEGFFKILKNHIHPKKQR</sequence>
<evidence type="ECO:0000259" key="2">
    <source>
        <dbReference type="PROSITE" id="PS50235"/>
    </source>
</evidence>
<feature type="compositionally biased region" description="Acidic residues" evidence="1">
    <location>
        <begin position="150"/>
        <end position="161"/>
    </location>
</feature>
<dbReference type="GO" id="GO:0016579">
    <property type="term" value="P:protein deubiquitination"/>
    <property type="evidence" value="ECO:0007669"/>
    <property type="project" value="InterPro"/>
</dbReference>
<dbReference type="EMBL" id="JAHWGI010001433">
    <property type="protein sequence ID" value="KAK3931949.1"/>
    <property type="molecule type" value="Genomic_DNA"/>
</dbReference>
<feature type="region of interest" description="Disordered" evidence="1">
    <location>
        <begin position="130"/>
        <end position="175"/>
    </location>
</feature>
<dbReference type="Gene3D" id="3.90.70.10">
    <property type="entry name" value="Cysteine proteinases"/>
    <property type="match status" value="1"/>
</dbReference>
<evidence type="ECO:0000313" key="3">
    <source>
        <dbReference type="EMBL" id="KAK3931949.1"/>
    </source>
</evidence>
<dbReference type="InterPro" id="IPR001394">
    <property type="entry name" value="Peptidase_C19_UCH"/>
</dbReference>
<dbReference type="Pfam" id="PF00443">
    <property type="entry name" value="UCH"/>
    <property type="match status" value="1"/>
</dbReference>
<dbReference type="InterPro" id="IPR028889">
    <property type="entry name" value="USP"/>
</dbReference>
<dbReference type="SUPFAM" id="SSF54001">
    <property type="entry name" value="Cysteine proteinases"/>
    <property type="match status" value="1"/>
</dbReference>
<evidence type="ECO:0000256" key="1">
    <source>
        <dbReference type="SAM" id="MobiDB-lite"/>
    </source>
</evidence>
<organism evidence="3 4">
    <name type="scientific">Frankliniella fusca</name>
    <dbReference type="NCBI Taxonomy" id="407009"/>
    <lineage>
        <taxon>Eukaryota</taxon>
        <taxon>Metazoa</taxon>
        <taxon>Ecdysozoa</taxon>
        <taxon>Arthropoda</taxon>
        <taxon>Hexapoda</taxon>
        <taxon>Insecta</taxon>
        <taxon>Pterygota</taxon>
        <taxon>Neoptera</taxon>
        <taxon>Paraneoptera</taxon>
        <taxon>Thysanoptera</taxon>
        <taxon>Terebrantia</taxon>
        <taxon>Thripoidea</taxon>
        <taxon>Thripidae</taxon>
        <taxon>Frankliniella</taxon>
    </lineage>
</organism>
<comment type="caution">
    <text evidence="3">The sequence shown here is derived from an EMBL/GenBank/DDBJ whole genome shotgun (WGS) entry which is preliminary data.</text>
</comment>
<name>A0AAE1I262_9NEOP</name>
<dbReference type="InterPro" id="IPR038765">
    <property type="entry name" value="Papain-like_cys_pep_sf"/>
</dbReference>
<reference evidence="3" key="1">
    <citation type="submission" date="2021-07" db="EMBL/GenBank/DDBJ databases">
        <authorList>
            <person name="Catto M.A."/>
            <person name="Jacobson A."/>
            <person name="Kennedy G."/>
            <person name="Labadie P."/>
            <person name="Hunt B.G."/>
            <person name="Srinivasan R."/>
        </authorList>
    </citation>
    <scope>NUCLEOTIDE SEQUENCE</scope>
    <source>
        <strain evidence="3">PL_HMW_Pooled</strain>
        <tissue evidence="3">Head</tissue>
    </source>
</reference>
<dbReference type="CDD" id="cd02257">
    <property type="entry name" value="Peptidase_C19"/>
    <property type="match status" value="1"/>
</dbReference>
<gene>
    <name evidence="3" type="ORF">KUF71_001322</name>
</gene>
<dbReference type="GO" id="GO:0004843">
    <property type="term" value="F:cysteine-type deubiquitinase activity"/>
    <property type="evidence" value="ECO:0007669"/>
    <property type="project" value="InterPro"/>
</dbReference>
<dbReference type="AlphaFoldDB" id="A0AAE1I262"/>
<keyword evidence="4" id="KW-1185">Reference proteome</keyword>
<feature type="non-terminal residue" evidence="3">
    <location>
        <position position="1"/>
    </location>
</feature>
<evidence type="ECO:0000313" key="4">
    <source>
        <dbReference type="Proteomes" id="UP001219518"/>
    </source>
</evidence>
<accession>A0AAE1I262</accession>
<dbReference type="InterPro" id="IPR018200">
    <property type="entry name" value="USP_CS"/>
</dbReference>
<protein>
    <submittedName>
        <fullName evidence="3">120.7 kDa protein in NOF-FB transposable element</fullName>
    </submittedName>
</protein>
<feature type="domain" description="USP" evidence="2">
    <location>
        <begin position="1"/>
        <end position="95"/>
    </location>
</feature>
<dbReference type="PROSITE" id="PS00973">
    <property type="entry name" value="USP_2"/>
    <property type="match status" value="1"/>
</dbReference>